<dbReference type="NCBIfam" id="NF033572">
    <property type="entry name" value="transpos_ISKra4"/>
    <property type="match status" value="1"/>
</dbReference>
<comment type="caution">
    <text evidence="1">The sequence shown here is derived from an EMBL/GenBank/DDBJ whole genome shotgun (WGS) entry which is preliminary data.</text>
</comment>
<gene>
    <name evidence="1" type="ORF">IQ260_20930</name>
</gene>
<dbReference type="Proteomes" id="UP000615026">
    <property type="component" value="Unassembled WGS sequence"/>
</dbReference>
<name>A0A928ZX86_LEPEC</name>
<dbReference type="RefSeq" id="WP_193995033.1">
    <property type="nucleotide sequence ID" value="NZ_JADEXP010000237.1"/>
</dbReference>
<dbReference type="AlphaFoldDB" id="A0A928ZX86"/>
<protein>
    <submittedName>
        <fullName evidence="1">ISKra4 family transposase</fullName>
    </submittedName>
</protein>
<sequence length="425" mass="46813">MSAVIVESDASSVTIQITIPFEGSMLASEESIQTQLNAAGVLASGKALEQFDTDGSPLAVGRVVYTSKGRQPKSYQSPYGKVSIDRHVYQSSEGGATFCPLEVDGRIIVTSTPRFAKQISHKYAEMSGPRVVNDLGENHGRQVPRSFVQTLAETVGSIALAQEETWHYQTPKPSEPIATVSIGSDGTCMLMCEDHYREAMVGTISLVDAQGERQHTTYIGANPEYGRERFFKRMTGEIEHSRKLFPDAHYQGLADGAPENWAFLEPLTDTQVLDFYHACQYLKGVAKSRYPRSHRQREAWLAEQCQALKHDTGAADKILAEMQSIDDSKLGKSNREALQAAITYFRNHRHQMNYAEAIAQHLPIGSGVTEAGCKIIVKARLGGAGMKWKDAGAAIVLSLRTLSYTAGRWPQFWAKINQYGFSLAS</sequence>
<evidence type="ECO:0000313" key="2">
    <source>
        <dbReference type="Proteomes" id="UP000615026"/>
    </source>
</evidence>
<accession>A0A928ZX86</accession>
<reference evidence="1" key="1">
    <citation type="submission" date="2020-10" db="EMBL/GenBank/DDBJ databases">
        <authorList>
            <person name="Castelo-Branco R."/>
            <person name="Eusebio N."/>
            <person name="Adriana R."/>
            <person name="Vieira A."/>
            <person name="Brugerolle De Fraissinette N."/>
            <person name="Rezende De Castro R."/>
            <person name="Schneider M.P."/>
            <person name="Vasconcelos V."/>
            <person name="Leao P.N."/>
        </authorList>
    </citation>
    <scope>NUCLEOTIDE SEQUENCE</scope>
    <source>
        <strain evidence="1">LEGE 11479</strain>
    </source>
</reference>
<evidence type="ECO:0000313" key="1">
    <source>
        <dbReference type="EMBL" id="MBE9069115.1"/>
    </source>
</evidence>
<dbReference type="EMBL" id="JADEXP010000237">
    <property type="protein sequence ID" value="MBE9069115.1"/>
    <property type="molecule type" value="Genomic_DNA"/>
</dbReference>
<keyword evidence="2" id="KW-1185">Reference proteome</keyword>
<proteinExistence type="predicted"/>
<organism evidence="1 2">
    <name type="scientific">Leptolyngbya cf. ectocarpi LEGE 11479</name>
    <dbReference type="NCBI Taxonomy" id="1828722"/>
    <lineage>
        <taxon>Bacteria</taxon>
        <taxon>Bacillati</taxon>
        <taxon>Cyanobacteriota</taxon>
        <taxon>Cyanophyceae</taxon>
        <taxon>Leptolyngbyales</taxon>
        <taxon>Leptolyngbyaceae</taxon>
        <taxon>Leptolyngbya group</taxon>
        <taxon>Leptolyngbya</taxon>
    </lineage>
</organism>